<name>A0A4R4VU46_9ACTN</name>
<evidence type="ECO:0000256" key="2">
    <source>
        <dbReference type="ARBA" id="ARBA00022679"/>
    </source>
</evidence>
<accession>A0A4R4VU46</accession>
<dbReference type="Gene3D" id="3.40.50.10540">
    <property type="entry name" value="Crotonobetainyl-coa:carnitine coa-transferase, domain 1"/>
    <property type="match status" value="1"/>
</dbReference>
<dbReference type="Gene3D" id="3.30.1540.10">
    <property type="entry name" value="formyl-coa transferase, domain 3"/>
    <property type="match status" value="1"/>
</dbReference>
<evidence type="ECO:0000313" key="4">
    <source>
        <dbReference type="Proteomes" id="UP000294543"/>
    </source>
</evidence>
<dbReference type="Pfam" id="PF02515">
    <property type="entry name" value="CoA_transf_3"/>
    <property type="match status" value="1"/>
</dbReference>
<comment type="similarity">
    <text evidence="1">Belongs to the CoA-transferase III family.</text>
</comment>
<dbReference type="GO" id="GO:0016740">
    <property type="term" value="F:transferase activity"/>
    <property type="evidence" value="ECO:0007669"/>
    <property type="project" value="UniProtKB-KW"/>
</dbReference>
<gene>
    <name evidence="3" type="ORF">E1294_48585</name>
</gene>
<dbReference type="OrthoDB" id="9797653at2"/>
<evidence type="ECO:0000256" key="1">
    <source>
        <dbReference type="ARBA" id="ARBA00008383"/>
    </source>
</evidence>
<proteinExistence type="inferred from homology"/>
<dbReference type="InterPro" id="IPR044855">
    <property type="entry name" value="CoA-Trfase_III_dom3_sf"/>
</dbReference>
<keyword evidence="4" id="KW-1185">Reference proteome</keyword>
<reference evidence="3 4" key="1">
    <citation type="submission" date="2019-03" db="EMBL/GenBank/DDBJ databases">
        <title>Draft genome sequences of novel Actinobacteria.</title>
        <authorList>
            <person name="Sahin N."/>
            <person name="Ay H."/>
            <person name="Saygin H."/>
        </authorList>
    </citation>
    <scope>NUCLEOTIDE SEQUENCE [LARGE SCALE GENOMIC DNA]</scope>
    <source>
        <strain evidence="3 4">KC712</strain>
    </source>
</reference>
<dbReference type="InterPro" id="IPR023606">
    <property type="entry name" value="CoA-Trfase_III_dom_1_sf"/>
</dbReference>
<sequence>MNLRQPGRRSSCVASEQCGQLRGLKVVEFAHVVAGPLAGSMLADQGADVVHVEPPGTGDAARAMGPTRAGVPLWFKVAGRNKRSVTLDLHDPGGRQVAHRLVAWADVVIVTLRASRLRAWELDWEAVHRINPRAVLLQISGFGATSSQADAPGFGKVGEARSGVVHLTGFPDGPPVHTGFSHGDAVTGLMGAYAVLAALHRRANDPSFDGEWIDLALFEPLFRLVEWQVITHDQLGVVPGRSGNQLAVAPAAVINTYLSADAEWITVTSATLRSVLNVVRLVGLPEEEYATTEQQLAGRVRLDAVLRDWVAARSTEECLRAFAEAEVVASPVFTAEDIASDPVYAERGDIVTVDDPDLGPVRMQAALPHFHQAPGGVWRTGPALGEDNTLVYRDWLGLDAGELAKLEERGVI</sequence>
<dbReference type="Proteomes" id="UP000294543">
    <property type="component" value="Unassembled WGS sequence"/>
</dbReference>
<dbReference type="InterPro" id="IPR050509">
    <property type="entry name" value="CoA-transferase_III"/>
</dbReference>
<dbReference type="EMBL" id="SMKP01000272">
    <property type="protein sequence ID" value="TDD06823.1"/>
    <property type="molecule type" value="Genomic_DNA"/>
</dbReference>
<dbReference type="PANTHER" id="PTHR48228:SF6">
    <property type="entry name" value="L-CARNITINE COA-TRANSFERASE"/>
    <property type="match status" value="1"/>
</dbReference>
<evidence type="ECO:0000313" key="3">
    <source>
        <dbReference type="EMBL" id="TDD06823.1"/>
    </source>
</evidence>
<dbReference type="SUPFAM" id="SSF89796">
    <property type="entry name" value="CoA-transferase family III (CaiB/BaiF)"/>
    <property type="match status" value="1"/>
</dbReference>
<dbReference type="PANTHER" id="PTHR48228">
    <property type="entry name" value="SUCCINYL-COA--D-CITRAMALATE COA-TRANSFERASE"/>
    <property type="match status" value="1"/>
</dbReference>
<organism evidence="3 4">
    <name type="scientific">Nonomuraea diastatica</name>
    <dbReference type="NCBI Taxonomy" id="1848329"/>
    <lineage>
        <taxon>Bacteria</taxon>
        <taxon>Bacillati</taxon>
        <taxon>Actinomycetota</taxon>
        <taxon>Actinomycetes</taxon>
        <taxon>Streptosporangiales</taxon>
        <taxon>Streptosporangiaceae</taxon>
        <taxon>Nonomuraea</taxon>
    </lineage>
</organism>
<comment type="caution">
    <text evidence="3">The sequence shown here is derived from an EMBL/GenBank/DDBJ whole genome shotgun (WGS) entry which is preliminary data.</text>
</comment>
<dbReference type="AlphaFoldDB" id="A0A4R4VU46"/>
<keyword evidence="2 3" id="KW-0808">Transferase</keyword>
<dbReference type="InterPro" id="IPR003673">
    <property type="entry name" value="CoA-Trfase_fam_III"/>
</dbReference>
<protein>
    <submittedName>
        <fullName evidence="3">CoA transferase</fullName>
    </submittedName>
</protein>